<dbReference type="STRING" id="930169.B5T_02521"/>
<feature type="signal peptide" evidence="1">
    <location>
        <begin position="1"/>
        <end position="38"/>
    </location>
</feature>
<organism evidence="2 3">
    <name type="scientific">Alcanivorax dieselolei (strain DSM 16502 / CGMCC 1.3690 / MCCC 1A00001 / B-5)</name>
    <name type="common">Alloalcanivorax dieselolei</name>
    <dbReference type="NCBI Taxonomy" id="930169"/>
    <lineage>
        <taxon>Bacteria</taxon>
        <taxon>Pseudomonadati</taxon>
        <taxon>Pseudomonadota</taxon>
        <taxon>Gammaproteobacteria</taxon>
        <taxon>Oceanospirillales</taxon>
        <taxon>Alcanivoracaceae</taxon>
        <taxon>Alloalcanivorax</taxon>
    </lineage>
</organism>
<dbReference type="KEGG" id="adi:B5T_02521"/>
<dbReference type="EMBL" id="CP003466">
    <property type="protein sequence ID" value="AFT70794.1"/>
    <property type="molecule type" value="Genomic_DNA"/>
</dbReference>
<keyword evidence="1" id="KW-0732">Signal</keyword>
<gene>
    <name evidence="2" type="ordered locus">B5T_02521</name>
</gene>
<dbReference type="AlphaFoldDB" id="K0CB94"/>
<proteinExistence type="predicted"/>
<accession>K0CB94</accession>
<evidence type="ECO:0000256" key="1">
    <source>
        <dbReference type="SAM" id="SignalP"/>
    </source>
</evidence>
<dbReference type="Proteomes" id="UP000006286">
    <property type="component" value="Chromosome"/>
</dbReference>
<feature type="chain" id="PRO_5003829484" evidence="1">
    <location>
        <begin position="39"/>
        <end position="146"/>
    </location>
</feature>
<protein>
    <submittedName>
        <fullName evidence="2">Uncharacterized protein</fullName>
    </submittedName>
</protein>
<reference evidence="2 3" key="1">
    <citation type="journal article" date="2012" name="J. Bacteriol.">
        <title>Complete genome sequence of Alcanivorax dieselolei type strain B5.</title>
        <authorList>
            <person name="Lai Q."/>
            <person name="Li W."/>
            <person name="Shao Z."/>
        </authorList>
    </citation>
    <scope>NUCLEOTIDE SEQUENCE [LARGE SCALE GENOMIC DNA]</scope>
    <source>
        <strain evidence="3">DSM 16502 / CGMCC 1.3690 / B-5</strain>
    </source>
</reference>
<name>K0CB94_ALCDB</name>
<keyword evidence="3" id="KW-1185">Reference proteome</keyword>
<sequence length="146" mass="15989">MGVKRINIDPTRSSKNIGLVTTLAFCSAALAVSATAQAQSQRNSTPVGHNGFSCTYAQLAYDRWGLECGEHCDLDLDVVSIEGSHGLNRHPHWLGGTIRPSLAVRFNPDSLDSSISDTTWTPMMIRVRRRSLRAFCNGAASRSDRR</sequence>
<evidence type="ECO:0000313" key="3">
    <source>
        <dbReference type="Proteomes" id="UP000006286"/>
    </source>
</evidence>
<dbReference type="HOGENOM" id="CLU_1773469_0_0_6"/>
<evidence type="ECO:0000313" key="2">
    <source>
        <dbReference type="EMBL" id="AFT70794.1"/>
    </source>
</evidence>